<accession>A0A0C2WBM2</accession>
<sequence length="189" mass="20507">MSSSGVSAGLLLPKNYPITPGMVPDTIYRDIHGMNVKMLQDLCHSYGIKPRSRTRQSYIDSLVDFSQRTEAWFASPPNMRQHKGSSGSSPRKPKLSARRSQGKGHVIGGLPWCTAEMSHSNTTNNLLKWAGNLLASDGTADVGNVHDSISETAKTGSLTTSPYNMDNQHCNLVLPSLNSTRQPSTCHPG</sequence>
<dbReference type="Proteomes" id="UP000054549">
    <property type="component" value="Unassembled WGS sequence"/>
</dbReference>
<keyword evidence="3" id="KW-1185">Reference proteome</keyword>
<feature type="compositionally biased region" description="Basic residues" evidence="1">
    <location>
        <begin position="91"/>
        <end position="102"/>
    </location>
</feature>
<organism evidence="2 3">
    <name type="scientific">Amanita muscaria (strain Koide BX008)</name>
    <dbReference type="NCBI Taxonomy" id="946122"/>
    <lineage>
        <taxon>Eukaryota</taxon>
        <taxon>Fungi</taxon>
        <taxon>Dikarya</taxon>
        <taxon>Basidiomycota</taxon>
        <taxon>Agaricomycotina</taxon>
        <taxon>Agaricomycetes</taxon>
        <taxon>Agaricomycetidae</taxon>
        <taxon>Agaricales</taxon>
        <taxon>Pluteineae</taxon>
        <taxon>Amanitaceae</taxon>
        <taxon>Amanita</taxon>
    </lineage>
</organism>
<evidence type="ECO:0000256" key="1">
    <source>
        <dbReference type="SAM" id="MobiDB-lite"/>
    </source>
</evidence>
<dbReference type="InParanoid" id="A0A0C2WBM2"/>
<protein>
    <submittedName>
        <fullName evidence="2">Uncharacterized protein</fullName>
    </submittedName>
</protein>
<gene>
    <name evidence="2" type="ORF">M378DRAFT_182695</name>
</gene>
<feature type="region of interest" description="Disordered" evidence="1">
    <location>
        <begin position="73"/>
        <end position="103"/>
    </location>
</feature>
<dbReference type="EMBL" id="KN819068">
    <property type="protein sequence ID" value="KIL53971.1"/>
    <property type="molecule type" value="Genomic_DNA"/>
</dbReference>
<name>A0A0C2WBM2_AMAMK</name>
<proteinExistence type="predicted"/>
<evidence type="ECO:0000313" key="2">
    <source>
        <dbReference type="EMBL" id="KIL53971.1"/>
    </source>
</evidence>
<evidence type="ECO:0000313" key="3">
    <source>
        <dbReference type="Proteomes" id="UP000054549"/>
    </source>
</evidence>
<dbReference type="HOGENOM" id="CLU_1434102_0_0_1"/>
<dbReference type="AlphaFoldDB" id="A0A0C2WBM2"/>
<reference evidence="2 3" key="1">
    <citation type="submission" date="2014-04" db="EMBL/GenBank/DDBJ databases">
        <title>Evolutionary Origins and Diversification of the Mycorrhizal Mutualists.</title>
        <authorList>
            <consortium name="DOE Joint Genome Institute"/>
            <consortium name="Mycorrhizal Genomics Consortium"/>
            <person name="Kohler A."/>
            <person name="Kuo A."/>
            <person name="Nagy L.G."/>
            <person name="Floudas D."/>
            <person name="Copeland A."/>
            <person name="Barry K.W."/>
            <person name="Cichocki N."/>
            <person name="Veneault-Fourrey C."/>
            <person name="LaButti K."/>
            <person name="Lindquist E.A."/>
            <person name="Lipzen A."/>
            <person name="Lundell T."/>
            <person name="Morin E."/>
            <person name="Murat C."/>
            <person name="Riley R."/>
            <person name="Ohm R."/>
            <person name="Sun H."/>
            <person name="Tunlid A."/>
            <person name="Henrissat B."/>
            <person name="Grigoriev I.V."/>
            <person name="Hibbett D.S."/>
            <person name="Martin F."/>
        </authorList>
    </citation>
    <scope>NUCLEOTIDE SEQUENCE [LARGE SCALE GENOMIC DNA]</scope>
    <source>
        <strain evidence="2 3">Koide BX008</strain>
    </source>
</reference>